<dbReference type="Proteomes" id="UP000283210">
    <property type="component" value="Chromosome 3"/>
</dbReference>
<protein>
    <submittedName>
        <fullName evidence="2">Uncharacterized protein</fullName>
    </submittedName>
</protein>
<reference evidence="2 3" key="1">
    <citation type="submission" date="2018-11" db="EMBL/GenBank/DDBJ databases">
        <authorList>
            <person name="Lopez-Roques C."/>
            <person name="Donnadieu C."/>
            <person name="Bouchez O."/>
            <person name="Klopp C."/>
            <person name="Cabau C."/>
            <person name="Zahm M."/>
        </authorList>
    </citation>
    <scope>NUCLEOTIDE SEQUENCE [LARGE SCALE GENOMIC DNA]</scope>
    <source>
        <strain evidence="2">RS831</strain>
        <tissue evidence="2">Whole body</tissue>
    </source>
</reference>
<dbReference type="AlphaFoldDB" id="A0A3S2MF51"/>
<evidence type="ECO:0000256" key="1">
    <source>
        <dbReference type="SAM" id="MobiDB-lite"/>
    </source>
</evidence>
<reference evidence="2 3" key="2">
    <citation type="submission" date="2019-01" db="EMBL/GenBank/DDBJ databases">
        <title>A chromosome length genome reference of the Java medaka (oryzias javanicus).</title>
        <authorList>
            <person name="Herpin A."/>
            <person name="Takehana Y."/>
            <person name="Naruse K."/>
            <person name="Ansai S."/>
            <person name="Kawaguchi M."/>
        </authorList>
    </citation>
    <scope>NUCLEOTIDE SEQUENCE [LARGE SCALE GENOMIC DNA]</scope>
    <source>
        <strain evidence="2">RS831</strain>
        <tissue evidence="2">Whole body</tissue>
    </source>
</reference>
<feature type="region of interest" description="Disordered" evidence="1">
    <location>
        <begin position="72"/>
        <end position="117"/>
    </location>
</feature>
<evidence type="ECO:0000313" key="2">
    <source>
        <dbReference type="EMBL" id="RVE74452.1"/>
    </source>
</evidence>
<keyword evidence="3" id="KW-1185">Reference proteome</keyword>
<proteinExistence type="predicted"/>
<sequence>MIVPLLLLPEHLIDLFTPWQGSHSRMKNDHSCHFKRSRSVCFSPYHNNLEERQRHYITAPASSQRWEPSIPFSSSLVADGGNGAASTGHHNNRPTQRVQTARASRHHAPIAGLRAPP</sequence>
<gene>
    <name evidence="2" type="ORF">OJAV_G00022230</name>
</gene>
<organism evidence="2 3">
    <name type="scientific">Oryzias javanicus</name>
    <name type="common">Javanese ricefish</name>
    <name type="synonym">Aplocheilus javanicus</name>
    <dbReference type="NCBI Taxonomy" id="123683"/>
    <lineage>
        <taxon>Eukaryota</taxon>
        <taxon>Metazoa</taxon>
        <taxon>Chordata</taxon>
        <taxon>Craniata</taxon>
        <taxon>Vertebrata</taxon>
        <taxon>Euteleostomi</taxon>
        <taxon>Actinopterygii</taxon>
        <taxon>Neopterygii</taxon>
        <taxon>Teleostei</taxon>
        <taxon>Neoteleostei</taxon>
        <taxon>Acanthomorphata</taxon>
        <taxon>Ovalentaria</taxon>
        <taxon>Atherinomorphae</taxon>
        <taxon>Beloniformes</taxon>
        <taxon>Adrianichthyidae</taxon>
        <taxon>Oryziinae</taxon>
        <taxon>Oryzias</taxon>
    </lineage>
</organism>
<accession>A0A3S2MF51</accession>
<dbReference type="EMBL" id="CM012439">
    <property type="protein sequence ID" value="RVE74452.1"/>
    <property type="molecule type" value="Genomic_DNA"/>
</dbReference>
<name>A0A3S2MF51_ORYJA</name>
<evidence type="ECO:0000313" key="3">
    <source>
        <dbReference type="Proteomes" id="UP000283210"/>
    </source>
</evidence>
<feature type="compositionally biased region" description="Polar residues" evidence="1">
    <location>
        <begin position="84"/>
        <end position="102"/>
    </location>
</feature>